<dbReference type="AlphaFoldDB" id="A0A6I2UC20"/>
<dbReference type="InterPro" id="IPR024559">
    <property type="entry name" value="DUF3846"/>
</dbReference>
<dbReference type="EMBL" id="VUNJ01000028">
    <property type="protein sequence ID" value="MST93473.1"/>
    <property type="molecule type" value="Genomic_DNA"/>
</dbReference>
<feature type="domain" description="DUF3846" evidence="1">
    <location>
        <begin position="192"/>
        <end position="286"/>
    </location>
</feature>
<protein>
    <submittedName>
        <fullName evidence="2">DUF3846 domain-containing protein</fullName>
    </submittedName>
</protein>
<reference evidence="2 3" key="1">
    <citation type="submission" date="2019-08" db="EMBL/GenBank/DDBJ databases">
        <title>In-depth cultivation of the pig gut microbiome towards novel bacterial diversity and tailored functional studies.</title>
        <authorList>
            <person name="Wylensek D."/>
            <person name="Hitch T.C.A."/>
            <person name="Clavel T."/>
        </authorList>
    </citation>
    <scope>NUCLEOTIDE SEQUENCE [LARGE SCALE GENOMIC DNA]</scope>
    <source>
        <strain evidence="2 3">WCA3-601-WT-6J</strain>
    </source>
</reference>
<evidence type="ECO:0000313" key="3">
    <source>
        <dbReference type="Proteomes" id="UP000431913"/>
    </source>
</evidence>
<dbReference type="Proteomes" id="UP000431913">
    <property type="component" value="Unassembled WGS sequence"/>
</dbReference>
<dbReference type="RefSeq" id="WP_154524085.1">
    <property type="nucleotide sequence ID" value="NZ_VUNJ01000028.1"/>
</dbReference>
<name>A0A6I2UC20_9FIRM</name>
<gene>
    <name evidence="2" type="ORF">FYJ76_16290</name>
</gene>
<proteinExistence type="predicted"/>
<sequence length="397" mass="43840">MKVQLNRKESSYSKLPELYIAASEIVSDETFEQMQAHPLWDHDVIQKHIQDMRSVPGGEYCLLIAPENGTDGLLVCSEGSSCARYSAYIPGGRLMTLVTPRLEQALRKCETAAKEAVRRGCMQTLTGKWTCSLAELDAAFGAGLQENKILAELFCDKLARQAEVTSAYLEGDMLRVGFRPEYCPRLENRGRIRVLRAEPGGPVREIQIENRLEAFQKSVGGHIECAGLKDGAVLICDDEGKLKGLRPNRRLGGALIVGTFLIAGVDAEGDFCSLTEKQAEHWKKELAEPIKNVESLVQLRDLLQIGLPDNIYLVHRDADIGVCPADGLRLDALPEKIQTAWKDVLAAQVCWIRQGAYGPEIVLASVDPQRVYDFSFMLIEEIDECPGQAPAPGLSME</sequence>
<evidence type="ECO:0000259" key="1">
    <source>
        <dbReference type="Pfam" id="PF12957"/>
    </source>
</evidence>
<accession>A0A6I2UC20</accession>
<dbReference type="Pfam" id="PF12957">
    <property type="entry name" value="DUF3846"/>
    <property type="match status" value="1"/>
</dbReference>
<organism evidence="2 3">
    <name type="scientific">Ruthenibacterium lactatiformans</name>
    <dbReference type="NCBI Taxonomy" id="1550024"/>
    <lineage>
        <taxon>Bacteria</taxon>
        <taxon>Bacillati</taxon>
        <taxon>Bacillota</taxon>
        <taxon>Clostridia</taxon>
        <taxon>Eubacteriales</taxon>
        <taxon>Oscillospiraceae</taxon>
        <taxon>Ruthenibacterium</taxon>
    </lineage>
</organism>
<comment type="caution">
    <text evidence="2">The sequence shown here is derived from an EMBL/GenBank/DDBJ whole genome shotgun (WGS) entry which is preliminary data.</text>
</comment>
<evidence type="ECO:0000313" key="2">
    <source>
        <dbReference type="EMBL" id="MST93473.1"/>
    </source>
</evidence>